<accession>A0A3B0SJT2</accession>
<organism evidence="1">
    <name type="scientific">hydrothermal vent metagenome</name>
    <dbReference type="NCBI Taxonomy" id="652676"/>
    <lineage>
        <taxon>unclassified sequences</taxon>
        <taxon>metagenomes</taxon>
        <taxon>ecological metagenomes</taxon>
    </lineage>
</organism>
<dbReference type="CDD" id="cd07812">
    <property type="entry name" value="SRPBCC"/>
    <property type="match status" value="1"/>
</dbReference>
<proteinExistence type="predicted"/>
<evidence type="ECO:0000313" key="1">
    <source>
        <dbReference type="EMBL" id="VAW01217.1"/>
    </source>
</evidence>
<dbReference type="InterPro" id="IPR023393">
    <property type="entry name" value="START-like_dom_sf"/>
</dbReference>
<reference evidence="1" key="1">
    <citation type="submission" date="2018-06" db="EMBL/GenBank/DDBJ databases">
        <authorList>
            <person name="Zhirakovskaya E."/>
        </authorList>
    </citation>
    <scope>NUCLEOTIDE SEQUENCE</scope>
</reference>
<dbReference type="SUPFAM" id="SSF55961">
    <property type="entry name" value="Bet v1-like"/>
    <property type="match status" value="1"/>
</dbReference>
<name>A0A3B0SJT2_9ZZZZ</name>
<evidence type="ECO:0008006" key="2">
    <source>
        <dbReference type="Google" id="ProtNLM"/>
    </source>
</evidence>
<dbReference type="EMBL" id="UOEG01000222">
    <property type="protein sequence ID" value="VAW01217.1"/>
    <property type="molecule type" value="Genomic_DNA"/>
</dbReference>
<sequence>MKFSTKEDIAAPIDFVFDQISDFEAFERSALRRGAEVARLDDLSAPGPGMAWETKFRWRGRVRELQFELTTFEKPDEMVISSLSKSMGGHLKIDLVALSRGRTRMHFVTEMKPKNLTARLLIQSLKLARGKLNKKFQQGAQNYAKELESRYGR</sequence>
<gene>
    <name evidence="1" type="ORF">MNBD_ALPHA07-466</name>
</gene>
<protein>
    <recommendedName>
        <fullName evidence="2">SRPBCC family protein</fullName>
    </recommendedName>
</protein>
<dbReference type="AlphaFoldDB" id="A0A3B0SJT2"/>
<dbReference type="Gene3D" id="3.30.530.20">
    <property type="match status" value="1"/>
</dbReference>